<evidence type="ECO:0000259" key="1">
    <source>
        <dbReference type="SMART" id="SM00974"/>
    </source>
</evidence>
<dbReference type="Proteomes" id="UP000194800">
    <property type="component" value="Unassembled WGS sequence"/>
</dbReference>
<dbReference type="EMBL" id="NARP01000033">
    <property type="protein sequence ID" value="OTP98359.1"/>
    <property type="molecule type" value="Genomic_DNA"/>
</dbReference>
<dbReference type="OrthoDB" id="8265034at2"/>
<feature type="domain" description="Bacteriophage T5 Orf172 DNA-binding" evidence="1">
    <location>
        <begin position="32"/>
        <end position="112"/>
    </location>
</feature>
<dbReference type="AlphaFoldDB" id="A0A242NEZ4"/>
<evidence type="ECO:0000313" key="3">
    <source>
        <dbReference type="EMBL" id="OTQ08370.1"/>
    </source>
</evidence>
<accession>A0A242NEZ4</accession>
<name>A0A242NEZ4_9GAMM</name>
<dbReference type="RefSeq" id="WP_086301512.1">
    <property type="nucleotide sequence ID" value="NZ_MZNE01000078.1"/>
</dbReference>
<dbReference type="SMART" id="SM00974">
    <property type="entry name" value="T5orf172"/>
    <property type="match status" value="1"/>
</dbReference>
<organism evidence="2 5">
    <name type="scientific">Gilliamella apicola</name>
    <dbReference type="NCBI Taxonomy" id="1196095"/>
    <lineage>
        <taxon>Bacteria</taxon>
        <taxon>Pseudomonadati</taxon>
        <taxon>Pseudomonadota</taxon>
        <taxon>Gammaproteobacteria</taxon>
        <taxon>Orbales</taxon>
        <taxon>Orbaceae</taxon>
        <taxon>Gilliamella</taxon>
    </lineage>
</organism>
<evidence type="ECO:0000313" key="4">
    <source>
        <dbReference type="Proteomes" id="UP000194800"/>
    </source>
</evidence>
<dbReference type="EMBL" id="NART01000089">
    <property type="protein sequence ID" value="OTQ08370.1"/>
    <property type="molecule type" value="Genomic_DNA"/>
</dbReference>
<keyword evidence="4" id="KW-1185">Reference proteome</keyword>
<dbReference type="Pfam" id="PF13455">
    <property type="entry name" value="MUG113"/>
    <property type="match status" value="1"/>
</dbReference>
<dbReference type="Proteomes" id="UP000194977">
    <property type="component" value="Unassembled WGS sequence"/>
</dbReference>
<sequence length="219" mass="24802">MNDLNIDAVEIENMTLPSSFKSQGFVYVLENELMPGIYKIGMTTKDVQGRCDEISNATGVPLPFKVVSYYHSDDPFGDEKLVHEWLSEYRINPNREFFKCSLSEIEQALDETCLFKATESLDAIADNFDIICLSSNVLDIDKLFEDKDIRVLGHKGDLLKLALSIGLDQLMNNGFFAKSHSMIIDEDGSIKLIKSLSIKAYEDYHKTKKPKLETNKVDC</sequence>
<evidence type="ECO:0000313" key="2">
    <source>
        <dbReference type="EMBL" id="OTP98359.1"/>
    </source>
</evidence>
<reference evidence="4 5" key="1">
    <citation type="submission" date="2017-03" db="EMBL/GenBank/DDBJ databases">
        <title>Comparative genomics of honeybee gut symbionts reveal geographically distinct and subgroup specific antibiotic resistance.</title>
        <authorList>
            <person name="Ludvigsen J."/>
            <person name="Porcellato D."/>
            <person name="Labee-Lund T.M."/>
            <person name="Amdam G.V."/>
            <person name="Rudi K."/>
        </authorList>
    </citation>
    <scope>NUCLEOTIDE SEQUENCE [LARGE SCALE GENOMIC DNA]</scope>
    <source>
        <strain evidence="2 5">A-7-12</strain>
        <strain evidence="3 4">A-9-12</strain>
    </source>
</reference>
<gene>
    <name evidence="3" type="ORF">B6C91_12615</name>
    <name evidence="2" type="ORF">B6D08_11500</name>
</gene>
<comment type="caution">
    <text evidence="2">The sequence shown here is derived from an EMBL/GenBank/DDBJ whole genome shotgun (WGS) entry which is preliminary data.</text>
</comment>
<dbReference type="InterPro" id="IPR018306">
    <property type="entry name" value="Phage_T5_Orf172_DNA-bd"/>
</dbReference>
<protein>
    <recommendedName>
        <fullName evidence="1">Bacteriophage T5 Orf172 DNA-binding domain-containing protein</fullName>
    </recommendedName>
</protein>
<proteinExistence type="predicted"/>
<evidence type="ECO:0000313" key="5">
    <source>
        <dbReference type="Proteomes" id="UP000194977"/>
    </source>
</evidence>